<gene>
    <name evidence="1" type="ORF">FYJ85_01725</name>
</gene>
<evidence type="ECO:0000313" key="2">
    <source>
        <dbReference type="Proteomes" id="UP000435649"/>
    </source>
</evidence>
<keyword evidence="2" id="KW-1185">Reference proteome</keyword>
<proteinExistence type="predicted"/>
<accession>A0A844FXE3</accession>
<protein>
    <submittedName>
        <fullName evidence="1">Uncharacterized protein</fullName>
    </submittedName>
</protein>
<dbReference type="EMBL" id="VUNS01000001">
    <property type="protein sequence ID" value="MST95766.1"/>
    <property type="molecule type" value="Genomic_DNA"/>
</dbReference>
<organism evidence="1 2">
    <name type="scientific">Victivallis lenta</name>
    <dbReference type="NCBI Taxonomy" id="2606640"/>
    <lineage>
        <taxon>Bacteria</taxon>
        <taxon>Pseudomonadati</taxon>
        <taxon>Lentisphaerota</taxon>
        <taxon>Lentisphaeria</taxon>
        <taxon>Victivallales</taxon>
        <taxon>Victivallaceae</taxon>
        <taxon>Victivallis</taxon>
    </lineage>
</organism>
<dbReference type="Proteomes" id="UP000435649">
    <property type="component" value="Unassembled WGS sequence"/>
</dbReference>
<name>A0A844FXE3_9BACT</name>
<dbReference type="AlphaFoldDB" id="A0A844FXE3"/>
<reference evidence="1 2" key="1">
    <citation type="submission" date="2019-08" db="EMBL/GenBank/DDBJ databases">
        <title>In-depth cultivation of the pig gut microbiome towards novel bacterial diversity and tailored functional studies.</title>
        <authorList>
            <person name="Wylensek D."/>
            <person name="Hitch T.C.A."/>
            <person name="Clavel T."/>
        </authorList>
    </citation>
    <scope>NUCLEOTIDE SEQUENCE [LARGE SCALE GENOMIC DNA]</scope>
    <source>
        <strain evidence="1 2">BBE-744-WT-12</strain>
    </source>
</reference>
<dbReference type="RefSeq" id="WP_154416795.1">
    <property type="nucleotide sequence ID" value="NZ_CALXOB010000039.1"/>
</dbReference>
<sequence>MKKEISGVLPVGAPWGGPESIRFVSCSSSLYMHLKQPNEFEDELYCNRSEKLCDRCGRCRDYDWHRKMHEQVYHELLTLSGLNCRTVWDPEFRPELLTDLLRTTRDDEAIARTMAFAGFEYRLVEGLPADRMRNLVVQSIDRGTPVPAFQVAGDDWCLITGYDADGARVTGYFVPQPWDSGEGRVEELGEHAFSKRDWLRPGTRLLLITDECPARVPDYEEFAYLRQMLIDPGADDCVSGLAAFDSCIAFLENDAYFTAADEETLKRCYAHLHGFIGLLAESRCFAAFAFFSGLFGRVRHRELVKLSRKIGSLFMETHNSCWNAWAAFGKDHICRPDRYAQLLRDRTVRRETIGILRELKQNDWNAVLLLEAMESRSTPDSE</sequence>
<comment type="caution">
    <text evidence="1">The sequence shown here is derived from an EMBL/GenBank/DDBJ whole genome shotgun (WGS) entry which is preliminary data.</text>
</comment>
<evidence type="ECO:0000313" key="1">
    <source>
        <dbReference type="EMBL" id="MST95766.1"/>
    </source>
</evidence>